<evidence type="ECO:0008006" key="4">
    <source>
        <dbReference type="Google" id="ProtNLM"/>
    </source>
</evidence>
<evidence type="ECO:0000313" key="3">
    <source>
        <dbReference type="Proteomes" id="UP001524499"/>
    </source>
</evidence>
<dbReference type="Proteomes" id="UP001524499">
    <property type="component" value="Unassembled WGS sequence"/>
</dbReference>
<reference evidence="2 3" key="1">
    <citation type="submission" date="2022-07" db="EMBL/GenBank/DDBJ databases">
        <title>Methylomonas rivi sp. nov., Methylomonas rosea sp. nov., Methylomonas aureus sp. nov. and Methylomonas subterranea sp. nov., four novel methanotrophs isolated from a freshwater creek and the deep terrestrial subsurface.</title>
        <authorList>
            <person name="Abin C."/>
            <person name="Sankaranarayanan K."/>
            <person name="Garner C."/>
            <person name="Sindelar R."/>
            <person name="Kotary K."/>
            <person name="Garner R."/>
            <person name="Barclay S."/>
            <person name="Lawson P."/>
            <person name="Krumholz L."/>
        </authorList>
    </citation>
    <scope>NUCLEOTIDE SEQUENCE [LARGE SCALE GENOMIC DNA]</scope>
    <source>
        <strain evidence="2 3">SURF-2</strain>
    </source>
</reference>
<accession>A0ABT1TLE8</accession>
<gene>
    <name evidence="2" type="ORF">NP590_19440</name>
</gene>
<feature type="signal peptide" evidence="1">
    <location>
        <begin position="1"/>
        <end position="28"/>
    </location>
</feature>
<organism evidence="2 3">
    <name type="scientific">Methylomonas subterranea</name>
    <dbReference type="NCBI Taxonomy" id="2952225"/>
    <lineage>
        <taxon>Bacteria</taxon>
        <taxon>Pseudomonadati</taxon>
        <taxon>Pseudomonadota</taxon>
        <taxon>Gammaproteobacteria</taxon>
        <taxon>Methylococcales</taxon>
        <taxon>Methylococcaceae</taxon>
        <taxon>Methylomonas</taxon>
    </lineage>
</organism>
<name>A0ABT1TLE8_9GAMM</name>
<proteinExistence type="predicted"/>
<feature type="chain" id="PRO_5045759663" description="Thyroglobulin type-1 domain-containing protein" evidence="1">
    <location>
        <begin position="29"/>
        <end position="103"/>
    </location>
</feature>
<keyword evidence="1" id="KW-0732">Signal</keyword>
<dbReference type="EMBL" id="JANIBJ010000056">
    <property type="protein sequence ID" value="MCQ8106288.1"/>
    <property type="molecule type" value="Genomic_DNA"/>
</dbReference>
<sequence>MITFACCRFYIKAGLLILLLLPNTSALACSSEDRSSLAMMGYTSEQIDAQCGSGGNPFVTPSMPIASYCVTAVGSCYLNNRVAVGSQCWCPTGYGNAVYGVAR</sequence>
<protein>
    <recommendedName>
        <fullName evidence="4">Thyroglobulin type-1 domain-containing protein</fullName>
    </recommendedName>
</protein>
<evidence type="ECO:0000256" key="1">
    <source>
        <dbReference type="SAM" id="SignalP"/>
    </source>
</evidence>
<dbReference type="RefSeq" id="WP_256604383.1">
    <property type="nucleotide sequence ID" value="NZ_JANIBJ010000056.1"/>
</dbReference>
<comment type="caution">
    <text evidence="2">The sequence shown here is derived from an EMBL/GenBank/DDBJ whole genome shotgun (WGS) entry which is preliminary data.</text>
</comment>
<evidence type="ECO:0000313" key="2">
    <source>
        <dbReference type="EMBL" id="MCQ8106288.1"/>
    </source>
</evidence>
<keyword evidence="3" id="KW-1185">Reference proteome</keyword>